<dbReference type="InterPro" id="IPR027417">
    <property type="entry name" value="P-loop_NTPase"/>
</dbReference>
<name>K6YU27_9ALTE</name>
<feature type="domain" description="ABC transporter" evidence="4">
    <location>
        <begin position="2"/>
        <end position="240"/>
    </location>
</feature>
<dbReference type="STRING" id="1121922.GCA_000428905_02359"/>
<dbReference type="Gene3D" id="3.40.50.300">
    <property type="entry name" value="P-loop containing nucleotide triphosphate hydrolases"/>
    <property type="match status" value="1"/>
</dbReference>
<organism evidence="5 6">
    <name type="scientific">Brumicola pallidula DSM 14239 = ACAM 615</name>
    <dbReference type="NCBI Taxonomy" id="1121922"/>
    <lineage>
        <taxon>Bacteria</taxon>
        <taxon>Pseudomonadati</taxon>
        <taxon>Pseudomonadota</taxon>
        <taxon>Gammaproteobacteria</taxon>
        <taxon>Alteromonadales</taxon>
        <taxon>Alteromonadaceae</taxon>
        <taxon>Brumicola</taxon>
    </lineage>
</organism>
<comment type="caution">
    <text evidence="5">The sequence shown here is derived from an EMBL/GenBank/DDBJ whole genome shotgun (WGS) entry which is preliminary data.</text>
</comment>
<dbReference type="Proteomes" id="UP000006251">
    <property type="component" value="Unassembled WGS sequence"/>
</dbReference>
<dbReference type="SMART" id="SM00382">
    <property type="entry name" value="AAA"/>
    <property type="match status" value="1"/>
</dbReference>
<dbReference type="AlphaFoldDB" id="K6YU27"/>
<keyword evidence="6" id="KW-1185">Reference proteome</keyword>
<keyword evidence="2" id="KW-0547">Nucleotide-binding</keyword>
<evidence type="ECO:0000256" key="3">
    <source>
        <dbReference type="ARBA" id="ARBA00022840"/>
    </source>
</evidence>
<dbReference type="EMBL" id="BAEQ01000013">
    <property type="protein sequence ID" value="GAC27461.1"/>
    <property type="molecule type" value="Genomic_DNA"/>
</dbReference>
<dbReference type="GO" id="GO:0005524">
    <property type="term" value="F:ATP binding"/>
    <property type="evidence" value="ECO:0007669"/>
    <property type="project" value="UniProtKB-KW"/>
</dbReference>
<dbReference type="GO" id="GO:0016887">
    <property type="term" value="F:ATP hydrolysis activity"/>
    <property type="evidence" value="ECO:0007669"/>
    <property type="project" value="InterPro"/>
</dbReference>
<dbReference type="InterPro" id="IPR003439">
    <property type="entry name" value="ABC_transporter-like_ATP-bd"/>
</dbReference>
<evidence type="ECO:0000313" key="6">
    <source>
        <dbReference type="Proteomes" id="UP000006251"/>
    </source>
</evidence>
<evidence type="ECO:0000256" key="2">
    <source>
        <dbReference type="ARBA" id="ARBA00022741"/>
    </source>
</evidence>
<dbReference type="InterPro" id="IPR003593">
    <property type="entry name" value="AAA+_ATPase"/>
</dbReference>
<proteinExistence type="predicted"/>
<dbReference type="RefSeq" id="WP_006009067.1">
    <property type="nucleotide sequence ID" value="NZ_AUAV01000012.1"/>
</dbReference>
<evidence type="ECO:0000259" key="4">
    <source>
        <dbReference type="PROSITE" id="PS50893"/>
    </source>
</evidence>
<dbReference type="PROSITE" id="PS50893">
    <property type="entry name" value="ABC_TRANSPORTER_2"/>
    <property type="match status" value="1"/>
</dbReference>
<evidence type="ECO:0000313" key="5">
    <source>
        <dbReference type="EMBL" id="GAC27461.1"/>
    </source>
</evidence>
<keyword evidence="5" id="KW-0378">Hydrolase</keyword>
<reference evidence="6" key="1">
    <citation type="journal article" date="2014" name="Environ. Microbiol.">
        <title>Comparative genomics of the marine bacterial genus Glaciecola reveals the high degree of genomic diversity and genomic characteristic for cold adaptation.</title>
        <authorList>
            <person name="Qin Q.L."/>
            <person name="Xie B.B."/>
            <person name="Yu Y."/>
            <person name="Shu Y.L."/>
            <person name="Rong J.C."/>
            <person name="Zhang Y.J."/>
            <person name="Zhao D.L."/>
            <person name="Chen X.L."/>
            <person name="Zhang X.Y."/>
            <person name="Chen B."/>
            <person name="Zhou B.C."/>
            <person name="Zhang Y.Z."/>
        </authorList>
    </citation>
    <scope>NUCLEOTIDE SEQUENCE [LARGE SCALE GENOMIC DNA]</scope>
    <source>
        <strain evidence="6">ACAM 615</strain>
    </source>
</reference>
<dbReference type="SUPFAM" id="SSF52540">
    <property type="entry name" value="P-loop containing nucleoside triphosphate hydrolases"/>
    <property type="match status" value="1"/>
</dbReference>
<keyword evidence="1" id="KW-0813">Transport</keyword>
<dbReference type="OrthoDB" id="5292475at2"/>
<protein>
    <submittedName>
        <fullName evidence="5">Iron complex transport system ATP-binding protein</fullName>
        <ecNumber evidence="5">3.6.3.34</ecNumber>
    </submittedName>
</protein>
<gene>
    <name evidence="5" type="ORF">GPAL_0581</name>
</gene>
<dbReference type="PANTHER" id="PTHR42734">
    <property type="entry name" value="METAL TRANSPORT SYSTEM ATP-BINDING PROTEIN TM_0124-RELATED"/>
    <property type="match status" value="1"/>
</dbReference>
<evidence type="ECO:0000256" key="1">
    <source>
        <dbReference type="ARBA" id="ARBA00022448"/>
    </source>
</evidence>
<dbReference type="EC" id="3.6.3.34" evidence="5"/>
<keyword evidence="3 5" id="KW-0067">ATP-binding</keyword>
<dbReference type="PROSITE" id="PS00211">
    <property type="entry name" value="ABC_TRANSPORTER_1"/>
    <property type="match status" value="1"/>
</dbReference>
<accession>K6YU27</accession>
<sequence length="259" mass="28872">MFSVEEITIVAGRQQLLSEVTLQFESKSITAILGANGAGKSTLFKSLLGEYPLKKGHVRFNGQAVSQYSLSQLSKMRAYIAQVKTGFFSMLVHEYLQLARLQYPESDKYSENLILTLAEQFQIAHLLMRDVTYLSGGELQLIEFVRAYLQLYQSANMQGKCLLLDEPASALDIKQTRLLYGHLKTFQQQGGTVIIIDHNINAVANIATNLVLIKDGKLLAEGSRKAVFNKTILDTCFETNGQIILNKANDAVENSIYQV</sequence>
<dbReference type="Pfam" id="PF00005">
    <property type="entry name" value="ABC_tran"/>
    <property type="match status" value="1"/>
</dbReference>
<dbReference type="InterPro" id="IPR050153">
    <property type="entry name" value="Metal_Ion_Import_ABC"/>
</dbReference>
<dbReference type="InterPro" id="IPR017871">
    <property type="entry name" value="ABC_transporter-like_CS"/>
</dbReference>
<dbReference type="PANTHER" id="PTHR42734:SF18">
    <property type="entry name" value="VITAMIN B12 IMPORT ATP-BINDING PROTEIN BTUD"/>
    <property type="match status" value="1"/>
</dbReference>